<proteinExistence type="predicted"/>
<name>A0A6L2L9B4_TANCI</name>
<sequence length="288" mass="32661">MVIEVDTTPSSPTLITSVVVALEEEERYIVRRPQLTTPLNLTSNITLSSQTQLVTPVHLDVQVVDKAFVMAYYSRLEPFMRRRIRELRLQAIATHLGYSSDDVDDEREMEAPHGKEGGHCHQERLQLFMEVLQMKLLTRTNSLSSWVKMVRAVISEGNKEMNGKQTETQLEEWQAPIVKAKPVTEGKKEPILMVIVVNKSLQMKEPLRIMSVGEMIFPPIRNEAPSVNPILNRGMALDRSVVASKEVKEMKKDGILRETRYQTWVANIVMGGDCILTEPQAKTVLEPV</sequence>
<organism evidence="1">
    <name type="scientific">Tanacetum cinerariifolium</name>
    <name type="common">Dalmatian daisy</name>
    <name type="synonym">Chrysanthemum cinerariifolium</name>
    <dbReference type="NCBI Taxonomy" id="118510"/>
    <lineage>
        <taxon>Eukaryota</taxon>
        <taxon>Viridiplantae</taxon>
        <taxon>Streptophyta</taxon>
        <taxon>Embryophyta</taxon>
        <taxon>Tracheophyta</taxon>
        <taxon>Spermatophyta</taxon>
        <taxon>Magnoliopsida</taxon>
        <taxon>eudicotyledons</taxon>
        <taxon>Gunneridae</taxon>
        <taxon>Pentapetalae</taxon>
        <taxon>asterids</taxon>
        <taxon>campanulids</taxon>
        <taxon>Asterales</taxon>
        <taxon>Asteraceae</taxon>
        <taxon>Asteroideae</taxon>
        <taxon>Anthemideae</taxon>
        <taxon>Anthemidinae</taxon>
        <taxon>Tanacetum</taxon>
    </lineage>
</organism>
<evidence type="ECO:0000313" key="1">
    <source>
        <dbReference type="EMBL" id="GEU56875.1"/>
    </source>
</evidence>
<protein>
    <submittedName>
        <fullName evidence="1">Uncharacterized protein</fullName>
    </submittedName>
</protein>
<gene>
    <name evidence="1" type="ORF">Tci_028853</name>
</gene>
<comment type="caution">
    <text evidence="1">The sequence shown here is derived from an EMBL/GenBank/DDBJ whole genome shotgun (WGS) entry which is preliminary data.</text>
</comment>
<dbReference type="EMBL" id="BKCJ010003737">
    <property type="protein sequence ID" value="GEU56875.1"/>
    <property type="molecule type" value="Genomic_DNA"/>
</dbReference>
<reference evidence="1" key="1">
    <citation type="journal article" date="2019" name="Sci. Rep.">
        <title>Draft genome of Tanacetum cinerariifolium, the natural source of mosquito coil.</title>
        <authorList>
            <person name="Yamashiro T."/>
            <person name="Shiraishi A."/>
            <person name="Satake H."/>
            <person name="Nakayama K."/>
        </authorList>
    </citation>
    <scope>NUCLEOTIDE SEQUENCE</scope>
</reference>
<accession>A0A6L2L9B4</accession>
<dbReference type="AlphaFoldDB" id="A0A6L2L9B4"/>